<organism evidence="1 2">
    <name type="scientific">Rheinheimera aquimaris</name>
    <dbReference type="NCBI Taxonomy" id="412437"/>
    <lineage>
        <taxon>Bacteria</taxon>
        <taxon>Pseudomonadati</taxon>
        <taxon>Pseudomonadota</taxon>
        <taxon>Gammaproteobacteria</taxon>
        <taxon>Chromatiales</taxon>
        <taxon>Chromatiaceae</taxon>
        <taxon>Rheinheimera</taxon>
    </lineage>
</organism>
<dbReference type="RefSeq" id="WP_226767273.1">
    <property type="nucleotide sequence ID" value="NZ_BAAAEO010000003.1"/>
</dbReference>
<gene>
    <name evidence="1" type="ORF">GCM10009098_18700</name>
</gene>
<sequence length="88" mass="9433">MKTLTAFVVTAGLIAGLHTATVKADELAAQLRSEAQTQLAALPELNQLHAREALQKTVIDLIAKQTAQQDVAALIAFRPTSQLVREAE</sequence>
<evidence type="ECO:0000313" key="2">
    <source>
        <dbReference type="Proteomes" id="UP001501169"/>
    </source>
</evidence>
<name>A0ABN1DSV2_9GAMM</name>
<keyword evidence="2" id="KW-1185">Reference proteome</keyword>
<accession>A0ABN1DSV2</accession>
<evidence type="ECO:0000313" key="1">
    <source>
        <dbReference type="EMBL" id="GAA0551322.1"/>
    </source>
</evidence>
<comment type="caution">
    <text evidence="1">The sequence shown here is derived from an EMBL/GenBank/DDBJ whole genome shotgun (WGS) entry which is preliminary data.</text>
</comment>
<dbReference type="Proteomes" id="UP001501169">
    <property type="component" value="Unassembled WGS sequence"/>
</dbReference>
<reference evidence="1 2" key="1">
    <citation type="journal article" date="2019" name="Int. J. Syst. Evol. Microbiol.">
        <title>The Global Catalogue of Microorganisms (GCM) 10K type strain sequencing project: providing services to taxonomists for standard genome sequencing and annotation.</title>
        <authorList>
            <consortium name="The Broad Institute Genomics Platform"/>
            <consortium name="The Broad Institute Genome Sequencing Center for Infectious Disease"/>
            <person name="Wu L."/>
            <person name="Ma J."/>
        </authorList>
    </citation>
    <scope>NUCLEOTIDE SEQUENCE [LARGE SCALE GENOMIC DNA]</scope>
    <source>
        <strain evidence="1 2">JCM 14331</strain>
    </source>
</reference>
<protein>
    <submittedName>
        <fullName evidence="1">Uncharacterized protein</fullName>
    </submittedName>
</protein>
<proteinExistence type="predicted"/>
<dbReference type="EMBL" id="BAAAEO010000003">
    <property type="protein sequence ID" value="GAA0551322.1"/>
    <property type="molecule type" value="Genomic_DNA"/>
</dbReference>